<feature type="signal peptide" evidence="1">
    <location>
        <begin position="1"/>
        <end position="20"/>
    </location>
</feature>
<evidence type="ECO:0000313" key="2">
    <source>
        <dbReference type="EMBL" id="RSK49380.1"/>
    </source>
</evidence>
<organism evidence="2 3">
    <name type="scientific">Hymenobacter rigui</name>
    <dbReference type="NCBI Taxonomy" id="334424"/>
    <lineage>
        <taxon>Bacteria</taxon>
        <taxon>Pseudomonadati</taxon>
        <taxon>Bacteroidota</taxon>
        <taxon>Cytophagia</taxon>
        <taxon>Cytophagales</taxon>
        <taxon>Hymenobacteraceae</taxon>
        <taxon>Hymenobacter</taxon>
    </lineage>
</organism>
<keyword evidence="1" id="KW-0732">Signal</keyword>
<sequence length="481" mass="54762">MRKSLLLLSIVASYVPHALAQSEDKDDTRKGNLLSEEQFDQFYTRKITHAITGERNLGSLANFAAVNITKPTATVGLTRIFSYKNDAEVKTAWSALSVSGTGGFNENTVSIFSNTRLNSSADLSAKFSLIPKAFQKYWKDVTPSVEDAANKKENRIKKYYSYKINERKLLIEQYTNEKNTILGKYSSLTPKPSTDQDLLNSANVDAKDKARINELSYQIDKLNQGYTSDEKTDVLFKARKDSLDYIKENSRVSSVQLVWIDFIIGTKYQKYYTYNEPGDYATKLVKNGLTQPRYGIAINRFLDSKYLKWKRYWRVELLYARTNNTDQLQTQVINTIKQTVNPNNSLQTIQSEDQVSAYDYSKYRSYYAYSVRFDLIQPISKDGAAALHPYYSVISPTGNDYTNESGQTLPTHTVQDLGVGLLLSISDKDKKALVNFEPYFTLRDLADKYKQEVNGKRLTLLQRSDIGIRVAVPFGHFSSPM</sequence>
<protein>
    <recommendedName>
        <fullName evidence="4">DUF3570 domain-containing protein</fullName>
    </recommendedName>
</protein>
<dbReference type="OrthoDB" id="1491766at2"/>
<proteinExistence type="predicted"/>
<evidence type="ECO:0000256" key="1">
    <source>
        <dbReference type="SAM" id="SignalP"/>
    </source>
</evidence>
<dbReference type="Proteomes" id="UP000273500">
    <property type="component" value="Unassembled WGS sequence"/>
</dbReference>
<name>A0A3R9MMP7_9BACT</name>
<dbReference type="AlphaFoldDB" id="A0A3R9MMP7"/>
<reference evidence="2 3" key="1">
    <citation type="submission" date="2018-12" db="EMBL/GenBank/DDBJ databases">
        <authorList>
            <person name="Feng G."/>
            <person name="Zhu H."/>
        </authorList>
    </citation>
    <scope>NUCLEOTIDE SEQUENCE [LARGE SCALE GENOMIC DNA]</scope>
    <source>
        <strain evidence="2 3">KCTC 12533</strain>
    </source>
</reference>
<evidence type="ECO:0008006" key="4">
    <source>
        <dbReference type="Google" id="ProtNLM"/>
    </source>
</evidence>
<gene>
    <name evidence="2" type="ORF">EI291_07760</name>
</gene>
<dbReference type="EMBL" id="RWIT01000003">
    <property type="protein sequence ID" value="RSK49380.1"/>
    <property type="molecule type" value="Genomic_DNA"/>
</dbReference>
<accession>A0A3R9MMP7</accession>
<comment type="caution">
    <text evidence="2">The sequence shown here is derived from an EMBL/GenBank/DDBJ whole genome shotgun (WGS) entry which is preliminary data.</text>
</comment>
<dbReference type="RefSeq" id="WP_125419236.1">
    <property type="nucleotide sequence ID" value="NZ_RWIT01000003.1"/>
</dbReference>
<feature type="chain" id="PRO_5018762312" description="DUF3570 domain-containing protein" evidence="1">
    <location>
        <begin position="21"/>
        <end position="481"/>
    </location>
</feature>
<keyword evidence="3" id="KW-1185">Reference proteome</keyword>
<evidence type="ECO:0000313" key="3">
    <source>
        <dbReference type="Proteomes" id="UP000273500"/>
    </source>
</evidence>